<dbReference type="PANTHER" id="PTHR43853">
    <property type="entry name" value="3-KETOACYL-COA THIOLASE, PEROXISOMAL"/>
    <property type="match status" value="1"/>
</dbReference>
<dbReference type="PANTHER" id="PTHR43853:SF2">
    <property type="entry name" value="3-OXOADIPYL-COA_3-OXO-5,6-DEHYDROSUBERYL-COA THIOLASE"/>
    <property type="match status" value="1"/>
</dbReference>
<evidence type="ECO:0000256" key="1">
    <source>
        <dbReference type="ARBA" id="ARBA00010982"/>
    </source>
</evidence>
<accession>A0A2U3NJ52</accession>
<keyword evidence="3" id="KW-0012">Acyltransferase</keyword>
<protein>
    <recommendedName>
        <fullName evidence="4">acetyl-CoA C-acyltransferase</fullName>
        <ecNumber evidence="4">2.3.1.16</ecNumber>
    </recommendedName>
</protein>
<keyword evidence="2 6" id="KW-0808">Transferase</keyword>
<dbReference type="EMBL" id="FTRV01000016">
    <property type="protein sequence ID" value="SPM31558.1"/>
    <property type="molecule type" value="Genomic_DNA"/>
</dbReference>
<keyword evidence="7" id="KW-1185">Reference proteome</keyword>
<feature type="domain" description="Thiolase C-terminal" evidence="5">
    <location>
        <begin position="59"/>
        <end position="181"/>
    </location>
</feature>
<evidence type="ECO:0000313" key="7">
    <source>
        <dbReference type="Proteomes" id="UP000241595"/>
    </source>
</evidence>
<comment type="similarity">
    <text evidence="1">Belongs to the thiolase-like superfamily. Thiolase family.</text>
</comment>
<dbReference type="STRING" id="1841859.GCA_900157385_05080"/>
<dbReference type="InterPro" id="IPR050215">
    <property type="entry name" value="Thiolase-like_sf_Thiolase"/>
</dbReference>
<reference evidence="6 7" key="1">
    <citation type="submission" date="2017-01" db="EMBL/GenBank/DDBJ databases">
        <authorList>
            <consortium name="Urmite Genomes"/>
        </authorList>
    </citation>
    <scope>NUCLEOTIDE SEQUENCE [LARGE SCALE GENOMIC DNA]</scope>
    <source>
        <strain evidence="6 7">AB308</strain>
    </source>
</reference>
<evidence type="ECO:0000256" key="3">
    <source>
        <dbReference type="ARBA" id="ARBA00023315"/>
    </source>
</evidence>
<dbReference type="CDD" id="cd00751">
    <property type="entry name" value="thiolase"/>
    <property type="match status" value="1"/>
</dbReference>
<dbReference type="Pfam" id="PF02803">
    <property type="entry name" value="Thiolase_C"/>
    <property type="match status" value="1"/>
</dbReference>
<name>A0A2U3NJ52_9MYCO</name>
<dbReference type="GO" id="GO:0006635">
    <property type="term" value="P:fatty acid beta-oxidation"/>
    <property type="evidence" value="ECO:0007669"/>
    <property type="project" value="TreeGrafter"/>
</dbReference>
<dbReference type="InterPro" id="IPR002155">
    <property type="entry name" value="Thiolase"/>
</dbReference>
<dbReference type="GO" id="GO:0003988">
    <property type="term" value="F:acetyl-CoA C-acyltransferase activity"/>
    <property type="evidence" value="ECO:0007669"/>
    <property type="project" value="UniProtKB-EC"/>
</dbReference>
<dbReference type="Gene3D" id="3.40.47.10">
    <property type="match status" value="1"/>
</dbReference>
<evidence type="ECO:0000259" key="5">
    <source>
        <dbReference type="Pfam" id="PF02803"/>
    </source>
</evidence>
<dbReference type="SUPFAM" id="SSF53901">
    <property type="entry name" value="Thiolase-like"/>
    <property type="match status" value="2"/>
</dbReference>
<dbReference type="Proteomes" id="UP000241595">
    <property type="component" value="Unassembled WGS sequence"/>
</dbReference>
<dbReference type="PROSITE" id="PS00099">
    <property type="entry name" value="THIOLASE_3"/>
    <property type="match status" value="1"/>
</dbReference>
<dbReference type="InterPro" id="IPR016039">
    <property type="entry name" value="Thiolase-like"/>
</dbReference>
<dbReference type="GO" id="GO:0005737">
    <property type="term" value="C:cytoplasm"/>
    <property type="evidence" value="ECO:0007669"/>
    <property type="project" value="UniProtKB-ARBA"/>
</dbReference>
<dbReference type="EC" id="2.3.1.16" evidence="4"/>
<sequence>MFGTDEHPRDTTTETLAGLKVLHPEIPDAVVTAGNSAGINDAAAALVIGSSDCATRRGLTPLARIRGWASVGVEIEHTGMAPVSSIPLALKRSGLTLDDVDLFEINEAFATMAVACTRDLGLDESIVNVNGSGISLGHPIAATGARMVVSIVHELARRDSRIGVVAMCAGGGMGSALVIERI</sequence>
<gene>
    <name evidence="6" type="ORF">MTAB308_5077</name>
</gene>
<dbReference type="InterPro" id="IPR020610">
    <property type="entry name" value="Thiolase_AS"/>
</dbReference>
<proteinExistence type="inferred from homology"/>
<dbReference type="InterPro" id="IPR020617">
    <property type="entry name" value="Thiolase_C"/>
</dbReference>
<evidence type="ECO:0000313" key="6">
    <source>
        <dbReference type="EMBL" id="SPM31558.1"/>
    </source>
</evidence>
<dbReference type="GO" id="GO:0010124">
    <property type="term" value="P:phenylacetate catabolic process"/>
    <property type="evidence" value="ECO:0007669"/>
    <property type="project" value="TreeGrafter"/>
</dbReference>
<dbReference type="AlphaFoldDB" id="A0A2U3NJ52"/>
<evidence type="ECO:0000256" key="4">
    <source>
        <dbReference type="ARBA" id="ARBA00024073"/>
    </source>
</evidence>
<organism evidence="6 7">
    <name type="scientific">Mycobacterium terramassiliense</name>
    <dbReference type="NCBI Taxonomy" id="1841859"/>
    <lineage>
        <taxon>Bacteria</taxon>
        <taxon>Bacillati</taxon>
        <taxon>Actinomycetota</taxon>
        <taxon>Actinomycetes</taxon>
        <taxon>Mycobacteriales</taxon>
        <taxon>Mycobacteriaceae</taxon>
        <taxon>Mycobacterium</taxon>
    </lineage>
</organism>
<evidence type="ECO:0000256" key="2">
    <source>
        <dbReference type="ARBA" id="ARBA00022679"/>
    </source>
</evidence>